<sequence>MPNTENLPNEEYLEKQRKHFKNMQMSERNLQHADKNLREALSTNNPSLINDAQECLRQSHQDWQAAVDGISPQASPTQQSNFSDASMLLNQAVQSMSQIHNNLNQAEIDQVINQLDEVKHAFAEANTQQINPTII</sequence>
<gene>
    <name evidence="2" type="ORF">SAMN00017405_2080</name>
</gene>
<evidence type="ECO:0000313" key="3">
    <source>
        <dbReference type="Proteomes" id="UP000192731"/>
    </source>
</evidence>
<keyword evidence="3" id="KW-1185">Reference proteome</keyword>
<evidence type="ECO:0000256" key="1">
    <source>
        <dbReference type="SAM" id="Coils"/>
    </source>
</evidence>
<dbReference type="Proteomes" id="UP000192731">
    <property type="component" value="Unassembled WGS sequence"/>
</dbReference>
<dbReference type="AlphaFoldDB" id="A0A1W1VHH5"/>
<dbReference type="EMBL" id="FWWT01000021">
    <property type="protein sequence ID" value="SMB92670.1"/>
    <property type="molecule type" value="Genomic_DNA"/>
</dbReference>
<reference evidence="2 3" key="1">
    <citation type="submission" date="2017-04" db="EMBL/GenBank/DDBJ databases">
        <authorList>
            <person name="Afonso C.L."/>
            <person name="Miller P.J."/>
            <person name="Scott M.A."/>
            <person name="Spackman E."/>
            <person name="Goraichik I."/>
            <person name="Dimitrov K.M."/>
            <person name="Suarez D.L."/>
            <person name="Swayne D.E."/>
        </authorList>
    </citation>
    <scope>NUCLEOTIDE SEQUENCE [LARGE SCALE GENOMIC DNA]</scope>
    <source>
        <strain evidence="2 3">DSM 11270</strain>
    </source>
</reference>
<dbReference type="STRING" id="656914.SAMN00017405_2080"/>
<evidence type="ECO:0000313" key="2">
    <source>
        <dbReference type="EMBL" id="SMB92670.1"/>
    </source>
</evidence>
<protein>
    <submittedName>
        <fullName evidence="2">Uncharacterized protein</fullName>
    </submittedName>
</protein>
<accession>A0A1W1VHH5</accession>
<feature type="coiled-coil region" evidence="1">
    <location>
        <begin position="89"/>
        <end position="128"/>
    </location>
</feature>
<dbReference type="RefSeq" id="WP_084053679.1">
    <property type="nucleotide sequence ID" value="NZ_FWWT01000021.1"/>
</dbReference>
<organism evidence="2 3">
    <name type="scientific">Desulfonispora thiosulfatigenes DSM 11270</name>
    <dbReference type="NCBI Taxonomy" id="656914"/>
    <lineage>
        <taxon>Bacteria</taxon>
        <taxon>Bacillati</taxon>
        <taxon>Bacillota</taxon>
        <taxon>Clostridia</taxon>
        <taxon>Eubacteriales</taxon>
        <taxon>Peptococcaceae</taxon>
        <taxon>Desulfonispora</taxon>
    </lineage>
</organism>
<keyword evidence="1" id="KW-0175">Coiled coil</keyword>
<name>A0A1W1VHH5_DESTI</name>
<proteinExistence type="predicted"/>